<reference evidence="3" key="1">
    <citation type="submission" date="2025-08" db="UniProtKB">
        <authorList>
            <consortium name="RefSeq"/>
        </authorList>
    </citation>
    <scope>IDENTIFICATION</scope>
</reference>
<protein>
    <submittedName>
        <fullName evidence="3">Transcription factor E3-like</fullName>
    </submittedName>
</protein>
<gene>
    <name evidence="3" type="primary">LOC115005442</name>
</gene>
<dbReference type="KEGG" id="cgob:115005442"/>
<dbReference type="OrthoDB" id="8961658at2759"/>
<evidence type="ECO:0000256" key="1">
    <source>
        <dbReference type="SAM" id="MobiDB-lite"/>
    </source>
</evidence>
<keyword evidence="2" id="KW-1185">Reference proteome</keyword>
<dbReference type="InParanoid" id="A0A6J2PDA0"/>
<dbReference type="GeneID" id="115005442"/>
<sequence length="98" mass="10362">MSAVSSDQIQKRAGTEPEQLEAGVLQPQTVFVILDSAETINLVRVESGIVADIEVDNLLPSDCDTFYQIKSQPISFSTSAASSPSLSSSSLPSAMTVQ</sequence>
<evidence type="ECO:0000313" key="2">
    <source>
        <dbReference type="Proteomes" id="UP000504630"/>
    </source>
</evidence>
<organism evidence="2 3">
    <name type="scientific">Cottoperca gobio</name>
    <name type="common">Frogmouth</name>
    <name type="synonym">Aphritis gobio</name>
    <dbReference type="NCBI Taxonomy" id="56716"/>
    <lineage>
        <taxon>Eukaryota</taxon>
        <taxon>Metazoa</taxon>
        <taxon>Chordata</taxon>
        <taxon>Craniata</taxon>
        <taxon>Vertebrata</taxon>
        <taxon>Euteleostomi</taxon>
        <taxon>Actinopterygii</taxon>
        <taxon>Neopterygii</taxon>
        <taxon>Teleostei</taxon>
        <taxon>Neoteleostei</taxon>
        <taxon>Acanthomorphata</taxon>
        <taxon>Eupercaria</taxon>
        <taxon>Perciformes</taxon>
        <taxon>Notothenioidei</taxon>
        <taxon>Bovichtidae</taxon>
        <taxon>Cottoperca</taxon>
    </lineage>
</organism>
<evidence type="ECO:0000313" key="3">
    <source>
        <dbReference type="RefSeq" id="XP_029283122.1"/>
    </source>
</evidence>
<name>A0A6J2PDA0_COTGO</name>
<dbReference type="AlphaFoldDB" id="A0A6J2PDA0"/>
<accession>A0A6J2PDA0</accession>
<proteinExistence type="predicted"/>
<dbReference type="RefSeq" id="XP_029283122.1">
    <property type="nucleotide sequence ID" value="XM_029427262.1"/>
</dbReference>
<feature type="region of interest" description="Disordered" evidence="1">
    <location>
        <begin position="1"/>
        <end position="20"/>
    </location>
</feature>
<feature type="non-terminal residue" evidence="3">
    <location>
        <position position="98"/>
    </location>
</feature>
<feature type="region of interest" description="Disordered" evidence="1">
    <location>
        <begin position="76"/>
        <end position="98"/>
    </location>
</feature>
<dbReference type="Proteomes" id="UP000504630">
    <property type="component" value="Unplaced"/>
</dbReference>